<dbReference type="PROSITE" id="PS00107">
    <property type="entry name" value="PROTEIN_KINASE_ATP"/>
    <property type="match status" value="1"/>
</dbReference>
<dbReference type="SUPFAM" id="SSF56112">
    <property type="entry name" value="Protein kinase-like (PK-like)"/>
    <property type="match status" value="1"/>
</dbReference>
<dbReference type="EMBL" id="FOET01000020">
    <property type="protein sequence ID" value="SEQ92299.1"/>
    <property type="molecule type" value="Genomic_DNA"/>
</dbReference>
<evidence type="ECO:0000313" key="9">
    <source>
        <dbReference type="EMBL" id="SEQ92299.1"/>
    </source>
</evidence>
<keyword evidence="7" id="KW-0472">Membrane</keyword>
<evidence type="ECO:0000256" key="3">
    <source>
        <dbReference type="ARBA" id="ARBA00022777"/>
    </source>
</evidence>
<evidence type="ECO:0000256" key="2">
    <source>
        <dbReference type="ARBA" id="ARBA00022741"/>
    </source>
</evidence>
<protein>
    <submittedName>
        <fullName evidence="9">Serine/threonine protein kinase</fullName>
    </submittedName>
</protein>
<dbReference type="PANTHER" id="PTHR43289">
    <property type="entry name" value="MITOGEN-ACTIVATED PROTEIN KINASE KINASE KINASE 20-RELATED"/>
    <property type="match status" value="1"/>
</dbReference>
<dbReference type="AlphaFoldDB" id="A0A1H9JZN2"/>
<accession>A0A1H9JZN2</accession>
<feature type="region of interest" description="Disordered" evidence="6">
    <location>
        <begin position="314"/>
        <end position="398"/>
    </location>
</feature>
<gene>
    <name evidence="9" type="ORF">SAMN05216481_12023</name>
</gene>
<dbReference type="InterPro" id="IPR025565">
    <property type="entry name" value="DUF4328"/>
</dbReference>
<keyword evidence="7" id="KW-0812">Transmembrane</keyword>
<keyword evidence="4 5" id="KW-0067">ATP-binding</keyword>
<dbReference type="InterPro" id="IPR000719">
    <property type="entry name" value="Prot_kinase_dom"/>
</dbReference>
<dbReference type="GO" id="GO:0005524">
    <property type="term" value="F:ATP binding"/>
    <property type="evidence" value="ECO:0007669"/>
    <property type="project" value="UniProtKB-UniRule"/>
</dbReference>
<dbReference type="Pfam" id="PF00069">
    <property type="entry name" value="Pkinase"/>
    <property type="match status" value="1"/>
</dbReference>
<evidence type="ECO:0000256" key="4">
    <source>
        <dbReference type="ARBA" id="ARBA00022840"/>
    </source>
</evidence>
<dbReference type="STRING" id="403935.SAMN05216481_12023"/>
<dbReference type="Gene3D" id="1.10.510.10">
    <property type="entry name" value="Transferase(Phosphotransferase) domain 1"/>
    <property type="match status" value="1"/>
</dbReference>
<evidence type="ECO:0000256" key="5">
    <source>
        <dbReference type="PROSITE-ProRule" id="PRU10141"/>
    </source>
</evidence>
<feature type="transmembrane region" description="Helical" evidence="7">
    <location>
        <begin position="583"/>
        <end position="607"/>
    </location>
</feature>
<dbReference type="InterPro" id="IPR011009">
    <property type="entry name" value="Kinase-like_dom_sf"/>
</dbReference>
<proteinExistence type="predicted"/>
<dbReference type="RefSeq" id="WP_093663072.1">
    <property type="nucleotide sequence ID" value="NZ_FOET01000020.1"/>
</dbReference>
<keyword evidence="7" id="KW-1133">Transmembrane helix</keyword>
<keyword evidence="2 5" id="KW-0547">Nucleotide-binding</keyword>
<dbReference type="PANTHER" id="PTHR43289:SF34">
    <property type="entry name" value="SERINE_THREONINE-PROTEIN KINASE YBDM-RELATED"/>
    <property type="match status" value="1"/>
</dbReference>
<feature type="compositionally biased region" description="Pro residues" evidence="6">
    <location>
        <begin position="319"/>
        <end position="335"/>
    </location>
</feature>
<sequence length="617" mass="65118">MEPLGDGDPRWIGAYRLLGRLGAGGMGRVYLARSERGRTVAVKVVQEELARQPSFRERFAKEVNAARRVGGQWTAPVLDADTDAAIPWVATGYIAGPSLQAVVDEDYGPLPEHSVYALAAGLIEALRAIHGAGLVHRDLKPSNVLVTIDGPKVIDFGIARALDSVTGSGLTQTGAVIGSPGFMSPEQVRGERVTPAGDVFCLGAVLAYAATGRMPFGTADSGFHALLFRIAEEEPDLTGLSGPLRELVADCLVKDPAGRPALDGLAARVAAHTPSGGTWLPGEVLAQLGRHAVRLLDSEDPDAAASALVPPAATARPAPAVPPAAPGTAPAPHPGAVPGAAQGYTAPVPPTVPPQPAYRSGPAGTPYAPQASQPWHSTPPPPVTAPYPASGGAGRPGTARSARTLSLALSAGLSALLLCTLVQLVLDFRVYEELDGLHEGASLAYAAVDHDSLRNTTEVMAALSALFQLPVIVLWLVWFWRVRVNAEVFAPGQIRYHQGWAIGSWLVPVVWFFMPKQIINDICDHSDPTSTRTTWYGPRRSSNRGLLNGWWTMWLAGMVAGLLNYEPWYEAETVGQAQGDAALAVVTDFLTLPSAVLAILVVLRLTALQDDRIKAGR</sequence>
<feature type="transmembrane region" description="Helical" evidence="7">
    <location>
        <begin position="545"/>
        <end position="563"/>
    </location>
</feature>
<dbReference type="GO" id="GO:0004674">
    <property type="term" value="F:protein serine/threonine kinase activity"/>
    <property type="evidence" value="ECO:0007669"/>
    <property type="project" value="UniProtKB-KW"/>
</dbReference>
<dbReference type="Gene3D" id="3.30.200.20">
    <property type="entry name" value="Phosphorylase Kinase, domain 1"/>
    <property type="match status" value="1"/>
</dbReference>
<dbReference type="Pfam" id="PF14219">
    <property type="entry name" value="DUF4328"/>
    <property type="match status" value="1"/>
</dbReference>
<evidence type="ECO:0000313" key="10">
    <source>
        <dbReference type="Proteomes" id="UP000199055"/>
    </source>
</evidence>
<dbReference type="InterPro" id="IPR008271">
    <property type="entry name" value="Ser/Thr_kinase_AS"/>
</dbReference>
<dbReference type="Proteomes" id="UP000199055">
    <property type="component" value="Unassembled WGS sequence"/>
</dbReference>
<dbReference type="CDD" id="cd14014">
    <property type="entry name" value="STKc_PknB_like"/>
    <property type="match status" value="1"/>
</dbReference>
<dbReference type="PROSITE" id="PS50011">
    <property type="entry name" value="PROTEIN_KINASE_DOM"/>
    <property type="match status" value="1"/>
</dbReference>
<evidence type="ECO:0000256" key="7">
    <source>
        <dbReference type="SAM" id="Phobius"/>
    </source>
</evidence>
<evidence type="ECO:0000256" key="1">
    <source>
        <dbReference type="ARBA" id="ARBA00022679"/>
    </source>
</evidence>
<reference evidence="9 10" key="1">
    <citation type="submission" date="2016-10" db="EMBL/GenBank/DDBJ databases">
        <authorList>
            <person name="de Groot N.N."/>
        </authorList>
    </citation>
    <scope>NUCLEOTIDE SEQUENCE [LARGE SCALE GENOMIC DNA]</scope>
    <source>
        <strain evidence="9 10">CGMCC 4.3519</strain>
    </source>
</reference>
<keyword evidence="1" id="KW-0808">Transferase</keyword>
<evidence type="ECO:0000259" key="8">
    <source>
        <dbReference type="PROSITE" id="PS50011"/>
    </source>
</evidence>
<feature type="compositionally biased region" description="Low complexity" evidence="6">
    <location>
        <begin position="336"/>
        <end position="346"/>
    </location>
</feature>
<name>A0A1H9JZN2_9ACTN</name>
<dbReference type="InterPro" id="IPR017441">
    <property type="entry name" value="Protein_kinase_ATP_BS"/>
</dbReference>
<keyword evidence="3 9" id="KW-0418">Kinase</keyword>
<organism evidence="9 10">
    <name type="scientific">Streptomyces radiopugnans</name>
    <dbReference type="NCBI Taxonomy" id="403935"/>
    <lineage>
        <taxon>Bacteria</taxon>
        <taxon>Bacillati</taxon>
        <taxon>Actinomycetota</taxon>
        <taxon>Actinomycetes</taxon>
        <taxon>Kitasatosporales</taxon>
        <taxon>Streptomycetaceae</taxon>
        <taxon>Streptomyces</taxon>
    </lineage>
</organism>
<feature type="transmembrane region" description="Helical" evidence="7">
    <location>
        <begin position="459"/>
        <end position="480"/>
    </location>
</feature>
<feature type="domain" description="Protein kinase" evidence="8">
    <location>
        <begin position="15"/>
        <end position="280"/>
    </location>
</feature>
<feature type="transmembrane region" description="Helical" evidence="7">
    <location>
        <begin position="405"/>
        <end position="426"/>
    </location>
</feature>
<feature type="compositionally biased region" description="Pro residues" evidence="6">
    <location>
        <begin position="347"/>
        <end position="356"/>
    </location>
</feature>
<feature type="binding site" evidence="5">
    <location>
        <position position="43"/>
    </location>
    <ligand>
        <name>ATP</name>
        <dbReference type="ChEBI" id="CHEBI:30616"/>
    </ligand>
</feature>
<evidence type="ECO:0000256" key="6">
    <source>
        <dbReference type="SAM" id="MobiDB-lite"/>
    </source>
</evidence>
<keyword evidence="9" id="KW-0723">Serine/threonine-protein kinase</keyword>
<dbReference type="SMART" id="SM00220">
    <property type="entry name" value="S_TKc"/>
    <property type="match status" value="1"/>
</dbReference>
<keyword evidence="10" id="KW-1185">Reference proteome</keyword>
<dbReference type="PROSITE" id="PS00108">
    <property type="entry name" value="PROTEIN_KINASE_ST"/>
    <property type="match status" value="1"/>
</dbReference>